<keyword evidence="2 4" id="KW-0863">Zinc-finger</keyword>
<dbReference type="InterPro" id="IPR006564">
    <property type="entry name" value="Znf_PMZ"/>
</dbReference>
<dbReference type="Proteomes" id="UP001454036">
    <property type="component" value="Unassembled WGS sequence"/>
</dbReference>
<dbReference type="InterPro" id="IPR007527">
    <property type="entry name" value="Znf_SWIM"/>
</dbReference>
<comment type="caution">
    <text evidence="7">The sequence shown here is derived from an EMBL/GenBank/DDBJ whole genome shotgun (WGS) entry which is preliminary data.</text>
</comment>
<proteinExistence type="predicted"/>
<evidence type="ECO:0000313" key="7">
    <source>
        <dbReference type="EMBL" id="GAA0161501.1"/>
    </source>
</evidence>
<organism evidence="7 8">
    <name type="scientific">Lithospermum erythrorhizon</name>
    <name type="common">Purple gromwell</name>
    <name type="synonym">Lithospermum officinale var. erythrorhizon</name>
    <dbReference type="NCBI Taxonomy" id="34254"/>
    <lineage>
        <taxon>Eukaryota</taxon>
        <taxon>Viridiplantae</taxon>
        <taxon>Streptophyta</taxon>
        <taxon>Embryophyta</taxon>
        <taxon>Tracheophyta</taxon>
        <taxon>Spermatophyta</taxon>
        <taxon>Magnoliopsida</taxon>
        <taxon>eudicotyledons</taxon>
        <taxon>Gunneridae</taxon>
        <taxon>Pentapetalae</taxon>
        <taxon>asterids</taxon>
        <taxon>lamiids</taxon>
        <taxon>Boraginales</taxon>
        <taxon>Boraginaceae</taxon>
        <taxon>Boraginoideae</taxon>
        <taxon>Lithospermeae</taxon>
        <taxon>Lithospermum</taxon>
    </lineage>
</organism>
<evidence type="ECO:0000256" key="4">
    <source>
        <dbReference type="PROSITE-ProRule" id="PRU00325"/>
    </source>
</evidence>
<dbReference type="Pfam" id="PF04434">
    <property type="entry name" value="SWIM"/>
    <property type="match status" value="1"/>
</dbReference>
<feature type="domain" description="SWIM-type" evidence="6">
    <location>
        <begin position="122"/>
        <end position="156"/>
    </location>
</feature>
<reference evidence="7 8" key="1">
    <citation type="submission" date="2024-01" db="EMBL/GenBank/DDBJ databases">
        <title>The complete chloroplast genome sequence of Lithospermum erythrorhizon: insights into the phylogenetic relationship among Boraginaceae species and the maternal lineages of purple gromwells.</title>
        <authorList>
            <person name="Okada T."/>
            <person name="Watanabe K."/>
        </authorList>
    </citation>
    <scope>NUCLEOTIDE SEQUENCE [LARGE SCALE GENOMIC DNA]</scope>
</reference>
<keyword evidence="3" id="KW-0862">Zinc</keyword>
<feature type="compositionally biased region" description="Polar residues" evidence="5">
    <location>
        <begin position="220"/>
        <end position="238"/>
    </location>
</feature>
<evidence type="ECO:0000256" key="2">
    <source>
        <dbReference type="ARBA" id="ARBA00022771"/>
    </source>
</evidence>
<sequence length="238" mass="27400">MEDPKVGIQQNAYEWLSSIPPEKWSRSHFPIHSKCDAVTNNMCESFNNYILEARELPIISMLESIKGKLITRIQVKRAGMLRCEGKICPNIKKKVAKTALFSKGWDCQFAREERYEISNGTYKHCVRLDKRECSCGMFQLSGIPCCHAMCCIIKYRKNEDDYVHAFYTKETYLKIYEHMIHLIPGKNDYVESEIEAVLPPQSKAKVGRPQKSNERKRARSQSLASSTTGQLHESPSEQ</sequence>
<keyword evidence="1" id="KW-0479">Metal-binding</keyword>
<dbReference type="EMBL" id="BAABME010004194">
    <property type="protein sequence ID" value="GAA0161501.1"/>
    <property type="molecule type" value="Genomic_DNA"/>
</dbReference>
<dbReference type="SMART" id="SM00575">
    <property type="entry name" value="ZnF_PMZ"/>
    <property type="match status" value="1"/>
</dbReference>
<dbReference type="PANTHER" id="PTHR31973">
    <property type="entry name" value="POLYPROTEIN, PUTATIVE-RELATED"/>
    <property type="match status" value="1"/>
</dbReference>
<evidence type="ECO:0000256" key="3">
    <source>
        <dbReference type="ARBA" id="ARBA00022833"/>
    </source>
</evidence>
<dbReference type="GO" id="GO:0008270">
    <property type="term" value="F:zinc ion binding"/>
    <property type="evidence" value="ECO:0007669"/>
    <property type="project" value="UniProtKB-KW"/>
</dbReference>
<dbReference type="PANTHER" id="PTHR31973:SF187">
    <property type="entry name" value="MUTATOR TRANSPOSASE MUDRA PROTEIN"/>
    <property type="match status" value="1"/>
</dbReference>
<accession>A0AAV3QE48</accession>
<feature type="region of interest" description="Disordered" evidence="5">
    <location>
        <begin position="200"/>
        <end position="238"/>
    </location>
</feature>
<protein>
    <recommendedName>
        <fullName evidence="6">SWIM-type domain-containing protein</fullName>
    </recommendedName>
</protein>
<dbReference type="PROSITE" id="PS50966">
    <property type="entry name" value="ZF_SWIM"/>
    <property type="match status" value="1"/>
</dbReference>
<gene>
    <name evidence="7" type="ORF">LIER_17800</name>
</gene>
<keyword evidence="8" id="KW-1185">Reference proteome</keyword>
<evidence type="ECO:0000313" key="8">
    <source>
        <dbReference type="Proteomes" id="UP001454036"/>
    </source>
</evidence>
<evidence type="ECO:0000259" key="6">
    <source>
        <dbReference type="PROSITE" id="PS50966"/>
    </source>
</evidence>
<evidence type="ECO:0000256" key="1">
    <source>
        <dbReference type="ARBA" id="ARBA00022723"/>
    </source>
</evidence>
<name>A0AAV3QE48_LITER</name>
<dbReference type="AlphaFoldDB" id="A0AAV3QE48"/>
<evidence type="ECO:0000256" key="5">
    <source>
        <dbReference type="SAM" id="MobiDB-lite"/>
    </source>
</evidence>